<gene>
    <name evidence="2" type="ORF">GCM10010326_65730</name>
</gene>
<dbReference type="RefSeq" id="WP_190029003.1">
    <property type="nucleotide sequence ID" value="NZ_BMUU01000015.1"/>
</dbReference>
<keyword evidence="1" id="KW-0732">Signal</keyword>
<keyword evidence="3" id="KW-1185">Reference proteome</keyword>
<proteinExistence type="predicted"/>
<dbReference type="EMBL" id="BMUU01000015">
    <property type="protein sequence ID" value="GGY61740.1"/>
    <property type="molecule type" value="Genomic_DNA"/>
</dbReference>
<evidence type="ECO:0000313" key="2">
    <source>
        <dbReference type="EMBL" id="GGY61740.1"/>
    </source>
</evidence>
<evidence type="ECO:0000313" key="3">
    <source>
        <dbReference type="Proteomes" id="UP000600946"/>
    </source>
</evidence>
<dbReference type="GeneID" id="96294453"/>
<feature type="signal peptide" evidence="1">
    <location>
        <begin position="1"/>
        <end position="26"/>
    </location>
</feature>
<dbReference type="Proteomes" id="UP000600946">
    <property type="component" value="Unassembled WGS sequence"/>
</dbReference>
<evidence type="ECO:0000256" key="1">
    <source>
        <dbReference type="SAM" id="SignalP"/>
    </source>
</evidence>
<dbReference type="InterPro" id="IPR012340">
    <property type="entry name" value="NA-bd_OB-fold"/>
</dbReference>
<sequence>MRKALAFTTVGVALAVGFAAAPAGLAAESHPAAIIQPASAAATQAWPLGTIRFINLQKGYGYISYAGSVLYFSTATVWGNWYSYYEGESVEFQASGGTAIDVHRFP</sequence>
<feature type="chain" id="PRO_5046422153" evidence="1">
    <location>
        <begin position="27"/>
        <end position="106"/>
    </location>
</feature>
<dbReference type="SUPFAM" id="SSF50249">
    <property type="entry name" value="Nucleic acid-binding proteins"/>
    <property type="match status" value="1"/>
</dbReference>
<protein>
    <submittedName>
        <fullName evidence="2">Uncharacterized protein</fullName>
    </submittedName>
</protein>
<comment type="caution">
    <text evidence="2">The sequence shown here is derived from an EMBL/GenBank/DDBJ whole genome shotgun (WGS) entry which is preliminary data.</text>
</comment>
<accession>A0ABQ3AQR1</accession>
<organism evidence="2 3">
    <name type="scientific">Streptomyces xanthochromogenes</name>
    <dbReference type="NCBI Taxonomy" id="67384"/>
    <lineage>
        <taxon>Bacteria</taxon>
        <taxon>Bacillati</taxon>
        <taxon>Actinomycetota</taxon>
        <taxon>Actinomycetes</taxon>
        <taxon>Kitasatosporales</taxon>
        <taxon>Streptomycetaceae</taxon>
        <taxon>Streptomyces</taxon>
    </lineage>
</organism>
<name>A0ABQ3AQR1_9ACTN</name>
<reference evidence="3" key="1">
    <citation type="journal article" date="2019" name="Int. J. Syst. Evol. Microbiol.">
        <title>The Global Catalogue of Microorganisms (GCM) 10K type strain sequencing project: providing services to taxonomists for standard genome sequencing and annotation.</title>
        <authorList>
            <consortium name="The Broad Institute Genomics Platform"/>
            <consortium name="The Broad Institute Genome Sequencing Center for Infectious Disease"/>
            <person name="Wu L."/>
            <person name="Ma J."/>
        </authorList>
    </citation>
    <scope>NUCLEOTIDE SEQUENCE [LARGE SCALE GENOMIC DNA]</scope>
    <source>
        <strain evidence="3">JCM 4594</strain>
    </source>
</reference>